<gene>
    <name evidence="1" type="ORF">Gotri_021879</name>
</gene>
<comment type="caution">
    <text evidence="1">The sequence shown here is derived from an EMBL/GenBank/DDBJ whole genome shotgun (WGS) entry which is preliminary data.</text>
</comment>
<evidence type="ECO:0000313" key="2">
    <source>
        <dbReference type="Proteomes" id="UP000593568"/>
    </source>
</evidence>
<keyword evidence="2" id="KW-1185">Reference proteome</keyword>
<accession>A0A7J9DDX0</accession>
<proteinExistence type="predicted"/>
<sequence>MHEFRLDGPLSPPNLATL</sequence>
<feature type="non-terminal residue" evidence="1">
    <location>
        <position position="18"/>
    </location>
</feature>
<evidence type="ECO:0000313" key="1">
    <source>
        <dbReference type="EMBL" id="MBA0758922.1"/>
    </source>
</evidence>
<name>A0A7J9DDX0_9ROSI</name>
<dbReference type="EMBL" id="JABEZW010000002">
    <property type="protein sequence ID" value="MBA0758922.1"/>
    <property type="molecule type" value="Genomic_DNA"/>
</dbReference>
<organism evidence="1 2">
    <name type="scientific">Gossypium trilobum</name>
    <dbReference type="NCBI Taxonomy" id="34281"/>
    <lineage>
        <taxon>Eukaryota</taxon>
        <taxon>Viridiplantae</taxon>
        <taxon>Streptophyta</taxon>
        <taxon>Embryophyta</taxon>
        <taxon>Tracheophyta</taxon>
        <taxon>Spermatophyta</taxon>
        <taxon>Magnoliopsida</taxon>
        <taxon>eudicotyledons</taxon>
        <taxon>Gunneridae</taxon>
        <taxon>Pentapetalae</taxon>
        <taxon>rosids</taxon>
        <taxon>malvids</taxon>
        <taxon>Malvales</taxon>
        <taxon>Malvaceae</taxon>
        <taxon>Malvoideae</taxon>
        <taxon>Gossypium</taxon>
    </lineage>
</organism>
<reference evidence="1 2" key="1">
    <citation type="journal article" date="2019" name="Genome Biol. Evol.">
        <title>Insights into the evolution of the New World diploid cottons (Gossypium, subgenus Houzingenia) based on genome sequencing.</title>
        <authorList>
            <person name="Grover C.E."/>
            <person name="Arick M.A. 2nd"/>
            <person name="Thrash A."/>
            <person name="Conover J.L."/>
            <person name="Sanders W.S."/>
            <person name="Peterson D.G."/>
            <person name="Frelichowski J.E."/>
            <person name="Scheffler J.A."/>
            <person name="Scheffler B.E."/>
            <person name="Wendel J.F."/>
        </authorList>
    </citation>
    <scope>NUCLEOTIDE SEQUENCE [LARGE SCALE GENOMIC DNA]</scope>
    <source>
        <strain evidence="1">8</strain>
        <tissue evidence="1">Leaf</tissue>
    </source>
</reference>
<protein>
    <submittedName>
        <fullName evidence="1">Uncharacterized protein</fullName>
    </submittedName>
</protein>
<dbReference type="AlphaFoldDB" id="A0A7J9DDX0"/>
<dbReference type="Proteomes" id="UP000593568">
    <property type="component" value="Unassembled WGS sequence"/>
</dbReference>